<keyword evidence="2" id="KW-0560">Oxidoreductase</keyword>
<dbReference type="Pfam" id="PF02615">
    <property type="entry name" value="Ldh_2"/>
    <property type="match status" value="1"/>
</dbReference>
<keyword evidence="4" id="KW-1185">Reference proteome</keyword>
<dbReference type="InterPro" id="IPR036111">
    <property type="entry name" value="Mal/L-sulfo/L-lacto_DH-like_sf"/>
</dbReference>
<gene>
    <name evidence="3" type="ORF">RY831_13085</name>
</gene>
<dbReference type="InterPro" id="IPR043144">
    <property type="entry name" value="Mal/L-sulf/L-lact_DH-like_ah"/>
</dbReference>
<evidence type="ECO:0000313" key="3">
    <source>
        <dbReference type="EMBL" id="MEC4720091.1"/>
    </source>
</evidence>
<comment type="caution">
    <text evidence="3">The sequence shown here is derived from an EMBL/GenBank/DDBJ whole genome shotgun (WGS) entry which is preliminary data.</text>
</comment>
<dbReference type="Proteomes" id="UP001352263">
    <property type="component" value="Unassembled WGS sequence"/>
</dbReference>
<accession>A0ABU6J8X1</accession>
<proteinExistence type="inferred from homology"/>
<dbReference type="PANTHER" id="PTHR11091">
    <property type="entry name" value="OXIDOREDUCTASE-RELATED"/>
    <property type="match status" value="1"/>
</dbReference>
<sequence length="358" mass="37627">MVSGASTDIRHAAEDLTIFAVRLLQAAGMEAVMADTVAHVLVEGDLLGHDTHGLALLASYVRELEQGSMARVGEAQVLSDRGAALAWDGCRLPGPWLVMNGINALMPRAREYGSATLVIRRSHHIACLASYLLRATSAGFMIVLSCSDPAVASVAPHGGRRAVFTPNPIAAGIPTSGTPFLVDISASIKTNGMTNRLHKAGMMYEEDCLLDGEGRPSRDPAVLAADPPGTILPLGGLAGGHKGFGLALLIEALTGGLSGHGRADPAEGWGANVFLSLYDPEAFGGGDAFLRQMDWVAEACRSNPPRPGVTRVRMPGDRGLALREEQIRQGIALHPAIPPALSECAQRYGLEFPDAHRG</sequence>
<dbReference type="Gene3D" id="3.30.1370.60">
    <property type="entry name" value="Hypothetical oxidoreductase yiak, domain 2"/>
    <property type="match status" value="1"/>
</dbReference>
<protein>
    <submittedName>
        <fullName evidence="3">Ldh family oxidoreductase</fullName>
    </submittedName>
</protein>
<evidence type="ECO:0000256" key="2">
    <source>
        <dbReference type="ARBA" id="ARBA00023002"/>
    </source>
</evidence>
<organism evidence="3 4">
    <name type="scientific">Noviherbaspirillum album</name>
    <dbReference type="NCBI Taxonomy" id="3080276"/>
    <lineage>
        <taxon>Bacteria</taxon>
        <taxon>Pseudomonadati</taxon>
        <taxon>Pseudomonadota</taxon>
        <taxon>Betaproteobacteria</taxon>
        <taxon>Burkholderiales</taxon>
        <taxon>Oxalobacteraceae</taxon>
        <taxon>Noviherbaspirillum</taxon>
    </lineage>
</organism>
<dbReference type="PANTHER" id="PTHR11091:SF0">
    <property type="entry name" value="MALATE DEHYDROGENASE"/>
    <property type="match status" value="1"/>
</dbReference>
<comment type="similarity">
    <text evidence="1">Belongs to the LDH2/MDH2 oxidoreductase family.</text>
</comment>
<dbReference type="Gene3D" id="1.10.1530.10">
    <property type="match status" value="1"/>
</dbReference>
<dbReference type="RefSeq" id="WP_326506806.1">
    <property type="nucleotide sequence ID" value="NZ_JAWIIV010000009.1"/>
</dbReference>
<dbReference type="EMBL" id="JAWIIV010000009">
    <property type="protein sequence ID" value="MEC4720091.1"/>
    <property type="molecule type" value="Genomic_DNA"/>
</dbReference>
<reference evidence="3 4" key="1">
    <citation type="submission" date="2023-10" db="EMBL/GenBank/DDBJ databases">
        <title>Noviherbaspirillum sp. CPCC 100848 genome assembly.</title>
        <authorList>
            <person name="Li X.Y."/>
            <person name="Fang X.M."/>
        </authorList>
    </citation>
    <scope>NUCLEOTIDE SEQUENCE [LARGE SCALE GENOMIC DNA]</scope>
    <source>
        <strain evidence="3 4">CPCC 100848</strain>
    </source>
</reference>
<dbReference type="SUPFAM" id="SSF89733">
    <property type="entry name" value="L-sulfolactate dehydrogenase-like"/>
    <property type="match status" value="1"/>
</dbReference>
<evidence type="ECO:0000256" key="1">
    <source>
        <dbReference type="ARBA" id="ARBA00006056"/>
    </source>
</evidence>
<name>A0ABU6J8X1_9BURK</name>
<dbReference type="InterPro" id="IPR003767">
    <property type="entry name" value="Malate/L-lactate_DH-like"/>
</dbReference>
<evidence type="ECO:0000313" key="4">
    <source>
        <dbReference type="Proteomes" id="UP001352263"/>
    </source>
</evidence>
<dbReference type="InterPro" id="IPR043143">
    <property type="entry name" value="Mal/L-sulf/L-lact_DH-like_NADP"/>
</dbReference>